<reference evidence="1" key="2">
    <citation type="submission" date="2014-07" db="EMBL/GenBank/DDBJ databases">
        <authorList>
            <person name="Hull J."/>
        </authorList>
    </citation>
    <scope>NUCLEOTIDE SEQUENCE</scope>
</reference>
<gene>
    <name evidence="1" type="primary">ctaA_1</name>
    <name evidence="1" type="ORF">CM83_105192</name>
</gene>
<protein>
    <submittedName>
        <fullName evidence="1">Heme A synthase</fullName>
    </submittedName>
</protein>
<organism evidence="1">
    <name type="scientific">Lygus hesperus</name>
    <name type="common">Western plant bug</name>
    <dbReference type="NCBI Taxonomy" id="30085"/>
    <lineage>
        <taxon>Eukaryota</taxon>
        <taxon>Metazoa</taxon>
        <taxon>Ecdysozoa</taxon>
        <taxon>Arthropoda</taxon>
        <taxon>Hexapoda</taxon>
        <taxon>Insecta</taxon>
        <taxon>Pterygota</taxon>
        <taxon>Neoptera</taxon>
        <taxon>Paraneoptera</taxon>
        <taxon>Hemiptera</taxon>
        <taxon>Heteroptera</taxon>
        <taxon>Panheteroptera</taxon>
        <taxon>Cimicomorpha</taxon>
        <taxon>Miridae</taxon>
        <taxon>Mirini</taxon>
        <taxon>Lygus</taxon>
    </lineage>
</organism>
<proteinExistence type="predicted"/>
<dbReference type="AlphaFoldDB" id="A0A0A9XYG2"/>
<evidence type="ECO:0000313" key="1">
    <source>
        <dbReference type="EMBL" id="JAG24416.1"/>
    </source>
</evidence>
<feature type="non-terminal residue" evidence="1">
    <location>
        <position position="1"/>
    </location>
</feature>
<name>A0A0A9XYG2_LYGHE</name>
<sequence>AGDCGSRGLTPNELLNHSLWWKGPPWLLDSVDLWPDSPVNDHVDLPEIKSSVISFLERADVSIFLQWMSRVSSYLKLLRYVAWIKRLIQNRRNKQNKVTGQLTSK</sequence>
<accession>A0A0A9XYG2</accession>
<feature type="non-terminal residue" evidence="1">
    <location>
        <position position="105"/>
    </location>
</feature>
<dbReference type="EMBL" id="GBHO01019188">
    <property type="protein sequence ID" value="JAG24416.1"/>
    <property type="molecule type" value="Transcribed_RNA"/>
</dbReference>
<reference evidence="1" key="1">
    <citation type="journal article" date="2014" name="PLoS ONE">
        <title>Transcriptome-Based Identification of ABC Transporters in the Western Tarnished Plant Bug Lygus hesperus.</title>
        <authorList>
            <person name="Hull J.J."/>
            <person name="Chaney K."/>
            <person name="Geib S.M."/>
            <person name="Fabrick J.A."/>
            <person name="Brent C.S."/>
            <person name="Walsh D."/>
            <person name="Lavine L.C."/>
        </authorList>
    </citation>
    <scope>NUCLEOTIDE SEQUENCE</scope>
</reference>